<reference evidence="1 2" key="1">
    <citation type="journal article" date="2018" name="Mol. Biol. Evol.">
        <title>Broad Genomic Sampling Reveals a Smut Pathogenic Ancestry of the Fungal Clade Ustilaginomycotina.</title>
        <authorList>
            <person name="Kijpornyongpan T."/>
            <person name="Mondo S.J."/>
            <person name="Barry K."/>
            <person name="Sandor L."/>
            <person name="Lee J."/>
            <person name="Lipzen A."/>
            <person name="Pangilinan J."/>
            <person name="LaButti K."/>
            <person name="Hainaut M."/>
            <person name="Henrissat B."/>
            <person name="Grigoriev I.V."/>
            <person name="Spatafora J.W."/>
            <person name="Aime M.C."/>
        </authorList>
    </citation>
    <scope>NUCLEOTIDE SEQUENCE [LARGE SCALE GENOMIC DNA]</scope>
    <source>
        <strain evidence="1 2">SA 807</strain>
    </source>
</reference>
<dbReference type="Proteomes" id="UP000245626">
    <property type="component" value="Unassembled WGS sequence"/>
</dbReference>
<gene>
    <name evidence="1" type="ORF">IE53DRAFT_51431</name>
</gene>
<evidence type="ECO:0000313" key="1">
    <source>
        <dbReference type="EMBL" id="PWN51408.1"/>
    </source>
</evidence>
<protein>
    <submittedName>
        <fullName evidence="1">Uncharacterized protein</fullName>
    </submittedName>
</protein>
<keyword evidence="2" id="KW-1185">Reference proteome</keyword>
<name>A0ACD0NZY7_9BASI</name>
<evidence type="ECO:0000313" key="2">
    <source>
        <dbReference type="Proteomes" id="UP000245626"/>
    </source>
</evidence>
<proteinExistence type="predicted"/>
<sequence length="608" mass="66222">MTLMEGDDIQRLWSLVADLSAQLTANRQACEALQAQADQLKGQALHSGTGYALRRFNLDISKEKFESELEQLNAHLVKENQSLAHENKQQALLLKEYENTLETVMSKFRSFSHSTQQHTLRLTSHYETLLANNTHNAAESSLQESTNVSCTLSHLGGLVRQALRSVGGEDTDDDLNDEEGLDDRASFNGMGLVDPFEAEGYRVGEASGVDPQRMQKLVHKTIAQKREEKRIRKDGWGSPRWYGTGGYIGKEFDPEAEKAERAMELLTEEERLRMENETLKELLGLKERSDALISGQPSTNSPSQPLNEQGPPQDLPSSSSHPSTLGLGFGATGRRYSAEAGQLPQRPLEVSEVQVPNPSESAESSIKSSPASASEAHPSLHPPVIPVPEAAEDVVPGSAGKGDAIVSSSESDPPPLEDKIEGSASMTVDGQVTQPYSIPCEGDALSVETIPDPNLTSQKEAQLSGKEEEGLRKVEVINVETPLVEPTHESEDPSEIEREKDLVPSRPDAHVAHPEGGQVLTTSDSETRSGEVEKKNFIEVVPHEKEEAVAKSSEFDVPELSDKKETSIKEISDDDGESVAAENQDLVSQVEVIKTVEEGTSEAAEKSE</sequence>
<dbReference type="EMBL" id="KZ819845">
    <property type="protein sequence ID" value="PWN51408.1"/>
    <property type="molecule type" value="Genomic_DNA"/>
</dbReference>
<organism evidence="1 2">
    <name type="scientific">Violaceomyces palustris</name>
    <dbReference type="NCBI Taxonomy" id="1673888"/>
    <lineage>
        <taxon>Eukaryota</taxon>
        <taxon>Fungi</taxon>
        <taxon>Dikarya</taxon>
        <taxon>Basidiomycota</taxon>
        <taxon>Ustilaginomycotina</taxon>
        <taxon>Ustilaginomycetes</taxon>
        <taxon>Violaceomycetales</taxon>
        <taxon>Violaceomycetaceae</taxon>
        <taxon>Violaceomyces</taxon>
    </lineage>
</organism>
<accession>A0ACD0NZY7</accession>